<evidence type="ECO:0000313" key="2">
    <source>
        <dbReference type="Proteomes" id="UP000245802"/>
    </source>
</evidence>
<reference evidence="1 2" key="1">
    <citation type="submission" date="2018-01" db="EMBL/GenBank/DDBJ databases">
        <title>G. obscuriglobus.</title>
        <authorList>
            <person name="Franke J."/>
            <person name="Blomberg W."/>
            <person name="Selmecki A."/>
        </authorList>
    </citation>
    <scope>NUCLEOTIDE SEQUENCE [LARGE SCALE GENOMIC DNA]</scope>
    <source>
        <strain evidence="1 2">DSM 5831</strain>
    </source>
</reference>
<accession>A0A2Z3H6E3</accession>
<organism evidence="1 2">
    <name type="scientific">Gemmata obscuriglobus</name>
    <dbReference type="NCBI Taxonomy" id="114"/>
    <lineage>
        <taxon>Bacteria</taxon>
        <taxon>Pseudomonadati</taxon>
        <taxon>Planctomycetota</taxon>
        <taxon>Planctomycetia</taxon>
        <taxon>Gemmatales</taxon>
        <taxon>Gemmataceae</taxon>
        <taxon>Gemmata</taxon>
    </lineage>
</organism>
<proteinExistence type="predicted"/>
<dbReference type="AlphaFoldDB" id="A0A2Z3H6E3"/>
<dbReference type="KEGG" id="gog:C1280_32915"/>
<dbReference type="PROSITE" id="PS51257">
    <property type="entry name" value="PROKAR_LIPOPROTEIN"/>
    <property type="match status" value="1"/>
</dbReference>
<evidence type="ECO:0008006" key="3">
    <source>
        <dbReference type="Google" id="ProtNLM"/>
    </source>
</evidence>
<gene>
    <name evidence="1" type="ORF">C1280_32915</name>
</gene>
<dbReference type="Proteomes" id="UP000245802">
    <property type="component" value="Chromosome"/>
</dbReference>
<dbReference type="EMBL" id="CP025958">
    <property type="protein sequence ID" value="AWM41328.1"/>
    <property type="molecule type" value="Genomic_DNA"/>
</dbReference>
<keyword evidence="2" id="KW-1185">Reference proteome</keyword>
<name>A0A2Z3H6E3_9BACT</name>
<sequence length="155" mass="15887">MRRIVRLGAGVLLAACGVLMTSCGGYVREERLPETGATLEGTVTYGTEKVPAALVIVAGAGGSATGHVDEATGRYKVENAPLGEVKVAVNTAPVRGEMQGKLMSGYYKGPEAKGKGVTAPPKIVDVPAKFANPATSGLSTTINAGANTYEIKLPR</sequence>
<dbReference type="RefSeq" id="WP_010038477.1">
    <property type="nucleotide sequence ID" value="NZ_CP025958.1"/>
</dbReference>
<evidence type="ECO:0000313" key="1">
    <source>
        <dbReference type="EMBL" id="AWM41328.1"/>
    </source>
</evidence>
<protein>
    <recommendedName>
        <fullName evidence="3">Carboxypeptidase regulatory-like domain-containing protein</fullName>
    </recommendedName>
</protein>